<dbReference type="AlphaFoldDB" id="A0A7D5T3T9"/>
<proteinExistence type="predicted"/>
<protein>
    <submittedName>
        <fullName evidence="1">Uncharacterized protein</fullName>
    </submittedName>
</protein>
<evidence type="ECO:0000313" key="2">
    <source>
        <dbReference type="Proteomes" id="UP000509346"/>
    </source>
</evidence>
<sequence length="108" mass="12119">MHGTNQHYNLTITADSDIEIIGTSIDDPVNSVLGSDSSTFNRPDDSDIIEEQTLSKEETYQEMWQVPDGETHTVLIIPDGEMDGSITVEMDIGCSYYLPLEEYKNQTE</sequence>
<dbReference type="RefSeq" id="WP_179922619.1">
    <property type="nucleotide sequence ID" value="NZ_CP058909.1"/>
</dbReference>
<dbReference type="KEGG" id="hpel:HZS54_11285"/>
<evidence type="ECO:0000313" key="1">
    <source>
        <dbReference type="EMBL" id="QLH82151.1"/>
    </source>
</evidence>
<organism evidence="1 2">
    <name type="scientific">Halosimplex pelagicum</name>
    <dbReference type="NCBI Taxonomy" id="869886"/>
    <lineage>
        <taxon>Archaea</taxon>
        <taxon>Methanobacteriati</taxon>
        <taxon>Methanobacteriota</taxon>
        <taxon>Stenosarchaea group</taxon>
        <taxon>Halobacteria</taxon>
        <taxon>Halobacteriales</taxon>
        <taxon>Haloarculaceae</taxon>
        <taxon>Halosimplex</taxon>
    </lineage>
</organism>
<dbReference type="GeneID" id="56083180"/>
<accession>A0A7D5T3T9</accession>
<name>A0A7D5T3T9_9EURY</name>
<gene>
    <name evidence="1" type="ORF">HZS54_11285</name>
</gene>
<keyword evidence="2" id="KW-1185">Reference proteome</keyword>
<reference evidence="1 2" key="1">
    <citation type="submission" date="2020-07" db="EMBL/GenBank/DDBJ databases">
        <title>Halosimplex litoreum sp. nov. and Halosimplex rubrum sp. nov., isolated from different salt environments.</title>
        <authorList>
            <person name="Cui H."/>
        </authorList>
    </citation>
    <scope>NUCLEOTIDE SEQUENCE [LARGE SCALE GENOMIC DNA]</scope>
    <source>
        <strain evidence="1 2">R2</strain>
    </source>
</reference>
<dbReference type="EMBL" id="CP058909">
    <property type="protein sequence ID" value="QLH82151.1"/>
    <property type="molecule type" value="Genomic_DNA"/>
</dbReference>
<dbReference type="Proteomes" id="UP000509346">
    <property type="component" value="Chromosome"/>
</dbReference>